<sequence>MERTYALGLCAAGPPKDPNFQHLAVSNNGTTPWNLKVWKGLLASYQELISDMRTGDDVDLMATHNRIFFKYFAKAMSWPYGEAIPSMQLLTNSKKFQKQLPGLFAA</sequence>
<dbReference type="EMBL" id="MTKT01006206">
    <property type="protein sequence ID" value="OWM63118.1"/>
    <property type="molecule type" value="Genomic_DNA"/>
</dbReference>
<proteinExistence type="predicted"/>
<dbReference type="GO" id="GO:0020037">
    <property type="term" value="F:heme binding"/>
    <property type="evidence" value="ECO:0007669"/>
    <property type="project" value="InterPro"/>
</dbReference>
<dbReference type="InterPro" id="IPR010255">
    <property type="entry name" value="Haem_peroxidase_sf"/>
</dbReference>
<evidence type="ECO:0000313" key="1">
    <source>
        <dbReference type="EMBL" id="OWM63118.1"/>
    </source>
</evidence>
<protein>
    <submittedName>
        <fullName evidence="1">Uncharacterized protein</fullName>
    </submittedName>
</protein>
<organism evidence="1 2">
    <name type="scientific">Punica granatum</name>
    <name type="common">Pomegranate</name>
    <dbReference type="NCBI Taxonomy" id="22663"/>
    <lineage>
        <taxon>Eukaryota</taxon>
        <taxon>Viridiplantae</taxon>
        <taxon>Streptophyta</taxon>
        <taxon>Embryophyta</taxon>
        <taxon>Tracheophyta</taxon>
        <taxon>Spermatophyta</taxon>
        <taxon>Magnoliopsida</taxon>
        <taxon>eudicotyledons</taxon>
        <taxon>Gunneridae</taxon>
        <taxon>Pentapetalae</taxon>
        <taxon>rosids</taxon>
        <taxon>malvids</taxon>
        <taxon>Myrtales</taxon>
        <taxon>Lythraceae</taxon>
        <taxon>Punica</taxon>
    </lineage>
</organism>
<reference evidence="2" key="1">
    <citation type="journal article" date="2017" name="Plant J.">
        <title>The pomegranate (Punica granatum L.) genome and the genomics of punicalagin biosynthesis.</title>
        <authorList>
            <person name="Qin G."/>
            <person name="Xu C."/>
            <person name="Ming R."/>
            <person name="Tang H."/>
            <person name="Guyot R."/>
            <person name="Kramer E.M."/>
            <person name="Hu Y."/>
            <person name="Yi X."/>
            <person name="Qi Y."/>
            <person name="Xu X."/>
            <person name="Gao Z."/>
            <person name="Pan H."/>
            <person name="Jian J."/>
            <person name="Tian Y."/>
            <person name="Yue Z."/>
            <person name="Xu Y."/>
        </authorList>
    </citation>
    <scope>NUCLEOTIDE SEQUENCE [LARGE SCALE GENOMIC DNA]</scope>
    <source>
        <strain evidence="2">cv. Dabenzi</strain>
    </source>
</reference>
<name>A0A218VSE1_PUNGR</name>
<dbReference type="AlphaFoldDB" id="A0A218VSE1"/>
<accession>A0A218VSE1</accession>
<gene>
    <name evidence="1" type="ORF">CDL15_Pgr008034</name>
</gene>
<dbReference type="GO" id="GO:0006979">
    <property type="term" value="P:response to oxidative stress"/>
    <property type="evidence" value="ECO:0007669"/>
    <property type="project" value="InterPro"/>
</dbReference>
<evidence type="ECO:0000313" key="2">
    <source>
        <dbReference type="Proteomes" id="UP000197138"/>
    </source>
</evidence>
<dbReference type="Proteomes" id="UP000197138">
    <property type="component" value="Unassembled WGS sequence"/>
</dbReference>
<dbReference type="GO" id="GO:0004601">
    <property type="term" value="F:peroxidase activity"/>
    <property type="evidence" value="ECO:0007669"/>
    <property type="project" value="InterPro"/>
</dbReference>
<dbReference type="SUPFAM" id="SSF48113">
    <property type="entry name" value="Heme-dependent peroxidases"/>
    <property type="match status" value="1"/>
</dbReference>
<comment type="caution">
    <text evidence="1">The sequence shown here is derived from an EMBL/GenBank/DDBJ whole genome shotgun (WGS) entry which is preliminary data.</text>
</comment>